<dbReference type="InterPro" id="IPR036526">
    <property type="entry name" value="C-N_Hydrolase_sf"/>
</dbReference>
<dbReference type="EMBL" id="VXRG01000041">
    <property type="protein sequence ID" value="MXY92766.1"/>
    <property type="molecule type" value="Genomic_DNA"/>
</dbReference>
<name>A0A6B0YNZ2_9CHLR</name>
<evidence type="ECO:0000313" key="3">
    <source>
        <dbReference type="EMBL" id="MXY92766.1"/>
    </source>
</evidence>
<dbReference type="PANTHER" id="PTHR43674:SF16">
    <property type="entry name" value="CARBON-NITROGEN FAMILY, PUTATIVE (AFU_ORTHOLOGUE AFUA_5G02350)-RELATED"/>
    <property type="match status" value="1"/>
</dbReference>
<feature type="domain" description="CN hydrolase" evidence="2">
    <location>
        <begin position="5"/>
        <end position="254"/>
    </location>
</feature>
<dbReference type="InterPro" id="IPR050345">
    <property type="entry name" value="Aliph_Amidase/BUP"/>
</dbReference>
<comment type="caution">
    <text evidence="3">The sequence shown here is derived from an EMBL/GenBank/DDBJ whole genome shotgun (WGS) entry which is preliminary data.</text>
</comment>
<reference evidence="3" key="1">
    <citation type="submission" date="2019-09" db="EMBL/GenBank/DDBJ databases">
        <title>Characterisation of the sponge microbiome using genome-centric metagenomics.</title>
        <authorList>
            <person name="Engelberts J.P."/>
            <person name="Robbins S.J."/>
            <person name="De Goeij J.M."/>
            <person name="Aranda M."/>
            <person name="Bell S.C."/>
            <person name="Webster N.S."/>
        </authorList>
    </citation>
    <scope>NUCLEOTIDE SEQUENCE</scope>
    <source>
        <strain evidence="3">SB0664_bin_27</strain>
    </source>
</reference>
<evidence type="ECO:0000259" key="2">
    <source>
        <dbReference type="PROSITE" id="PS50263"/>
    </source>
</evidence>
<dbReference type="PROSITE" id="PS50263">
    <property type="entry name" value="CN_HYDROLASE"/>
    <property type="match status" value="1"/>
</dbReference>
<evidence type="ECO:0000256" key="1">
    <source>
        <dbReference type="ARBA" id="ARBA00022801"/>
    </source>
</evidence>
<dbReference type="Gene3D" id="3.60.110.10">
    <property type="entry name" value="Carbon-nitrogen hydrolase"/>
    <property type="match status" value="1"/>
</dbReference>
<organism evidence="3">
    <name type="scientific">Caldilineaceae bacterium SB0664_bin_27</name>
    <dbReference type="NCBI Taxonomy" id="2605260"/>
    <lineage>
        <taxon>Bacteria</taxon>
        <taxon>Bacillati</taxon>
        <taxon>Chloroflexota</taxon>
        <taxon>Caldilineae</taxon>
        <taxon>Caldilineales</taxon>
        <taxon>Caldilineaceae</taxon>
    </lineage>
</organism>
<dbReference type="InterPro" id="IPR003010">
    <property type="entry name" value="C-N_Hydrolase"/>
</dbReference>
<accession>A0A6B0YNZ2</accession>
<proteinExistence type="predicted"/>
<dbReference type="CDD" id="cd07197">
    <property type="entry name" value="nitrilase"/>
    <property type="match status" value="1"/>
</dbReference>
<sequence length="279" mass="31349">MYEKVEVAAISYRPVKWDKAANADRMEELFVQAAQENPRMILTTEGALEGYIVMEIVEGRAPADSMLDVAEPIDGPYIRRFQKLARSLNTCLAFGFAERVGDEAYNCAIFLDQEGEIRGRYHKVQLAEGTHSSWHFNRIGQKLRAFDTPIGRAGFVICNDRWNPDIVRALVLDGARIILIPSYGSKTKNQNQAVLARARENGVPIVEANVGMNLIISKGEICAYQWGNDQITHGVVEVPAVPCEETARQAEQDYLAAQTPEMEKRYQRTLERVERMTGA</sequence>
<protein>
    <submittedName>
        <fullName evidence="3">Carbon-nitrogen hydrolase family protein</fullName>
    </submittedName>
</protein>
<dbReference type="Pfam" id="PF00795">
    <property type="entry name" value="CN_hydrolase"/>
    <property type="match status" value="1"/>
</dbReference>
<dbReference type="AlphaFoldDB" id="A0A6B0YNZ2"/>
<dbReference type="SUPFAM" id="SSF56317">
    <property type="entry name" value="Carbon-nitrogen hydrolase"/>
    <property type="match status" value="1"/>
</dbReference>
<keyword evidence="1 3" id="KW-0378">Hydrolase</keyword>
<dbReference type="GO" id="GO:0016811">
    <property type="term" value="F:hydrolase activity, acting on carbon-nitrogen (but not peptide) bonds, in linear amides"/>
    <property type="evidence" value="ECO:0007669"/>
    <property type="project" value="TreeGrafter"/>
</dbReference>
<gene>
    <name evidence="3" type="ORF">F4Y42_04865</name>
</gene>
<dbReference type="PANTHER" id="PTHR43674">
    <property type="entry name" value="NITRILASE C965.09-RELATED"/>
    <property type="match status" value="1"/>
</dbReference>